<feature type="domain" description="DUF7779" evidence="4">
    <location>
        <begin position="310"/>
        <end position="407"/>
    </location>
</feature>
<dbReference type="InterPro" id="IPR053137">
    <property type="entry name" value="NLR-like"/>
</dbReference>
<dbReference type="SUPFAM" id="SSF52540">
    <property type="entry name" value="P-loop containing nucleoside triphosphate hydrolases"/>
    <property type="match status" value="1"/>
</dbReference>
<evidence type="ECO:0000256" key="1">
    <source>
        <dbReference type="SAM" id="MobiDB-lite"/>
    </source>
</evidence>
<dbReference type="PANTHER" id="PTHR46082:SF6">
    <property type="entry name" value="AAA+ ATPASE DOMAIN-CONTAINING PROTEIN-RELATED"/>
    <property type="match status" value="1"/>
</dbReference>
<evidence type="ECO:0000259" key="4">
    <source>
        <dbReference type="Pfam" id="PF25000"/>
    </source>
</evidence>
<dbReference type="Pfam" id="PF13424">
    <property type="entry name" value="TPR_12"/>
    <property type="match status" value="3"/>
</dbReference>
<dbReference type="InterPro" id="IPR002182">
    <property type="entry name" value="NB-ARC"/>
</dbReference>
<dbReference type="PANTHER" id="PTHR46082">
    <property type="entry name" value="ATP/GTP-BINDING PROTEIN-RELATED"/>
    <property type="match status" value="1"/>
</dbReference>
<dbReference type="SMART" id="SM00028">
    <property type="entry name" value="TPR"/>
    <property type="match status" value="4"/>
</dbReference>
<evidence type="ECO:0000259" key="2">
    <source>
        <dbReference type="Pfam" id="PF00931"/>
    </source>
</evidence>
<sequence>MTSSASFSGVNSGLQVGNNFGPITAELHLPQPPAPIPSPLSTVPFPRDPDFVDRGTVFNDILDISSSPAARLALVGIGGVGKSQLAIEYCYRFRDESPERWTFWIHASNAARFEQGCQSIAERVKIPGRNALKSSSLRLLSDWLCDEKREKWLLILDNVDDDEFLHNCTQSDQPLLAQLPMSANGTIIITSRSREVASRLVEDRNIIDIKPMTEKDAVNLFEKKLAMKAEKEAVIELTTALDWIPLAIVQAAAYIKQRAPRCSVQQYLEQFRKGDRKRTRLLEKEGGHLRRDWEAKNSVMVTWHMTFDHLQQTRRSAADLLSLMSFFDRQGIPECCLRHRTMTGDEDNNDPSQEMTDSVSLASSIDDDEFEEDIQKLRSFSLISTTSDPATFEMHRLVQLATRNWLESHGQINEWKKVFIRNLSIEFPAEHFEHESWSKCQLLYPHVQLTMTQYPELGDCLDNLSILQLNAGTFAVLNKNVTEAQNLLIAACKSNLKLFSPVHPRTLSSAVCLGAFYSWSGHVLVAEKLLTSTVKVHRRLLGDEHPVTLLGMSTLGSLYLAQNRWQDAEALYQQVVTVQRKSLDCGNFTTLSGAVNLAKLYRQRGRLKYAEELLEPLVGTLETALGAEHPETLASMSGLASVYREQGRYHDAEALYTQVINTGSKVFGIDHPEILSAMIELAISYEEQGSWSKAETIVLKVIDTCKKTLGDNHYYTMFIMTGLAHMYKDRGRLQEAESLFSHLLNFHQSVHGATDPRTLTVMHSLAVTWSVIGRDADAQRLMAECVEKRTRVLGPDHPDTKKSTLALVTGRMIDLDIN</sequence>
<reference evidence="6" key="1">
    <citation type="submission" date="2015-09" db="EMBL/GenBank/DDBJ databases">
        <authorList>
            <person name="Fill T.P."/>
            <person name="Baretta J.F."/>
            <person name="de Almeida L.G."/>
            <person name="Rocha M."/>
            <person name="de Souza D.H."/>
            <person name="Malavazi I."/>
            <person name="Cerdeira L.T."/>
            <person name="Hong H."/>
            <person name="Samborskyy M."/>
            <person name="de Vasconcelos A.T."/>
            <person name="Leadlay P."/>
            <person name="Rodrigues-Filho E."/>
        </authorList>
    </citation>
    <scope>NUCLEOTIDE SEQUENCE [LARGE SCALE GENOMIC DNA]</scope>
    <source>
        <strain evidence="6">LaBioMMi 136</strain>
    </source>
</reference>
<name>A0A1S9RQA0_PENBI</name>
<proteinExistence type="predicted"/>
<dbReference type="Pfam" id="PF00931">
    <property type="entry name" value="NB-ARC"/>
    <property type="match status" value="1"/>
</dbReference>
<dbReference type="InterPro" id="IPR031469">
    <property type="entry name" value="SesB_dom"/>
</dbReference>
<dbReference type="Gene3D" id="1.25.40.10">
    <property type="entry name" value="Tetratricopeptide repeat domain"/>
    <property type="match status" value="2"/>
</dbReference>
<dbReference type="Gene3D" id="3.40.50.300">
    <property type="entry name" value="P-loop containing nucleotide triphosphate hydrolases"/>
    <property type="match status" value="1"/>
</dbReference>
<dbReference type="GO" id="GO:0043531">
    <property type="term" value="F:ADP binding"/>
    <property type="evidence" value="ECO:0007669"/>
    <property type="project" value="InterPro"/>
</dbReference>
<feature type="domain" description="NB-ARC" evidence="2">
    <location>
        <begin position="71"/>
        <end position="228"/>
    </location>
</feature>
<evidence type="ECO:0000313" key="6">
    <source>
        <dbReference type="Proteomes" id="UP000190744"/>
    </source>
</evidence>
<evidence type="ECO:0000313" key="5">
    <source>
        <dbReference type="EMBL" id="OOQ87470.1"/>
    </source>
</evidence>
<dbReference type="AlphaFoldDB" id="A0A1S9RQA0"/>
<dbReference type="Proteomes" id="UP000190744">
    <property type="component" value="Unassembled WGS sequence"/>
</dbReference>
<evidence type="ECO:0000259" key="3">
    <source>
        <dbReference type="Pfam" id="PF17046"/>
    </source>
</evidence>
<feature type="region of interest" description="Disordered" evidence="1">
    <location>
        <begin position="341"/>
        <end position="360"/>
    </location>
</feature>
<accession>A0A1S9RQA0</accession>
<dbReference type="InterPro" id="IPR011990">
    <property type="entry name" value="TPR-like_helical_dom_sf"/>
</dbReference>
<dbReference type="SUPFAM" id="SSF48452">
    <property type="entry name" value="TPR-like"/>
    <property type="match status" value="1"/>
</dbReference>
<organism evidence="5 6">
    <name type="scientific">Penicillium brasilianum</name>
    <dbReference type="NCBI Taxonomy" id="104259"/>
    <lineage>
        <taxon>Eukaryota</taxon>
        <taxon>Fungi</taxon>
        <taxon>Dikarya</taxon>
        <taxon>Ascomycota</taxon>
        <taxon>Pezizomycotina</taxon>
        <taxon>Eurotiomycetes</taxon>
        <taxon>Eurotiomycetidae</taxon>
        <taxon>Eurotiales</taxon>
        <taxon>Aspergillaceae</taxon>
        <taxon>Penicillium</taxon>
    </lineage>
</organism>
<dbReference type="Pfam" id="PF13374">
    <property type="entry name" value="TPR_10"/>
    <property type="match status" value="1"/>
</dbReference>
<dbReference type="InterPro" id="IPR019734">
    <property type="entry name" value="TPR_rpt"/>
</dbReference>
<dbReference type="Pfam" id="PF17046">
    <property type="entry name" value="Ses_B"/>
    <property type="match status" value="1"/>
</dbReference>
<feature type="compositionally biased region" description="Polar residues" evidence="1">
    <location>
        <begin position="350"/>
        <end position="360"/>
    </location>
</feature>
<dbReference type="EMBL" id="LJBN01000124">
    <property type="protein sequence ID" value="OOQ87470.1"/>
    <property type="molecule type" value="Genomic_DNA"/>
</dbReference>
<dbReference type="InterPro" id="IPR056681">
    <property type="entry name" value="DUF7779"/>
</dbReference>
<feature type="domain" description="Fungal death-pathway protein SesB" evidence="3">
    <location>
        <begin position="2"/>
        <end position="24"/>
    </location>
</feature>
<comment type="caution">
    <text evidence="5">The sequence shown here is derived from an EMBL/GenBank/DDBJ whole genome shotgun (WGS) entry which is preliminary data.</text>
</comment>
<dbReference type="InterPro" id="IPR027417">
    <property type="entry name" value="P-loop_NTPase"/>
</dbReference>
<dbReference type="Pfam" id="PF25000">
    <property type="entry name" value="DUF7779"/>
    <property type="match status" value="1"/>
</dbReference>
<gene>
    <name evidence="5" type="ORF">PEBR_20195</name>
</gene>
<protein>
    <submittedName>
        <fullName evidence="5">Uncharacterized protein</fullName>
    </submittedName>
</protein>